<feature type="transmembrane region" description="Helical" evidence="1">
    <location>
        <begin position="185"/>
        <end position="205"/>
    </location>
</feature>
<keyword evidence="1" id="KW-0472">Membrane</keyword>
<keyword evidence="1" id="KW-1133">Transmembrane helix</keyword>
<dbReference type="InterPro" id="IPR045339">
    <property type="entry name" value="DUF6534"/>
</dbReference>
<comment type="caution">
    <text evidence="3">The sequence shown here is derived from an EMBL/GenBank/DDBJ whole genome shotgun (WGS) entry which is preliminary data.</text>
</comment>
<sequence>MENSEIKNTSGPLVLGSCFQCFLAGMAIIQAARYYTRETRLTYRNAADIFNHIVYQTATLHFGNVAYGGQGTWATWVEPAITAAVGAIAHVFFLYRCWLATSKSRTICAFMVLFLAMSLGSGIAVAAFLFHAKSLSRISTIPVPMGLWLSAAAVTDTVIAIILIVEHLKNPRDSGVAKKIIQLTFETGAVTAVVAVLNLILYFAIRSTTYHLLAELSLPGIYALSVLTALLNHEAAGPRLNSFVLGGTMTGRVEKKVEVKVDRIVERNVLVWSNVHAV</sequence>
<feature type="domain" description="DUF6534" evidence="2">
    <location>
        <begin position="152"/>
        <end position="232"/>
    </location>
</feature>
<dbReference type="Proteomes" id="UP001218188">
    <property type="component" value="Unassembled WGS sequence"/>
</dbReference>
<dbReference type="Pfam" id="PF20152">
    <property type="entry name" value="DUF6534"/>
    <property type="match status" value="1"/>
</dbReference>
<name>A0AAD6SMJ5_9AGAR</name>
<reference evidence="3" key="1">
    <citation type="submission" date="2023-03" db="EMBL/GenBank/DDBJ databases">
        <title>Massive genome expansion in bonnet fungi (Mycena s.s.) driven by repeated elements and novel gene families across ecological guilds.</title>
        <authorList>
            <consortium name="Lawrence Berkeley National Laboratory"/>
            <person name="Harder C.B."/>
            <person name="Miyauchi S."/>
            <person name="Viragh M."/>
            <person name="Kuo A."/>
            <person name="Thoen E."/>
            <person name="Andreopoulos B."/>
            <person name="Lu D."/>
            <person name="Skrede I."/>
            <person name="Drula E."/>
            <person name="Henrissat B."/>
            <person name="Morin E."/>
            <person name="Kohler A."/>
            <person name="Barry K."/>
            <person name="LaButti K."/>
            <person name="Morin E."/>
            <person name="Salamov A."/>
            <person name="Lipzen A."/>
            <person name="Mereny Z."/>
            <person name="Hegedus B."/>
            <person name="Baldrian P."/>
            <person name="Stursova M."/>
            <person name="Weitz H."/>
            <person name="Taylor A."/>
            <person name="Grigoriev I.V."/>
            <person name="Nagy L.G."/>
            <person name="Martin F."/>
            <person name="Kauserud H."/>
        </authorList>
    </citation>
    <scope>NUCLEOTIDE SEQUENCE</scope>
    <source>
        <strain evidence="3">CBHHK200</strain>
    </source>
</reference>
<gene>
    <name evidence="3" type="ORF">C8F04DRAFT_1263738</name>
</gene>
<feature type="transmembrane region" description="Helical" evidence="1">
    <location>
        <begin position="107"/>
        <end position="130"/>
    </location>
</feature>
<dbReference type="PROSITE" id="PS51257">
    <property type="entry name" value="PROKAR_LIPOPROTEIN"/>
    <property type="match status" value="1"/>
</dbReference>
<keyword evidence="4" id="KW-1185">Reference proteome</keyword>
<dbReference type="AlphaFoldDB" id="A0AAD6SMJ5"/>
<dbReference type="EMBL" id="JARJCM010000089">
    <property type="protein sequence ID" value="KAJ7030619.1"/>
    <property type="molecule type" value="Genomic_DNA"/>
</dbReference>
<keyword evidence="1" id="KW-0812">Transmembrane</keyword>
<accession>A0AAD6SMJ5</accession>
<evidence type="ECO:0000259" key="2">
    <source>
        <dbReference type="Pfam" id="PF20152"/>
    </source>
</evidence>
<protein>
    <recommendedName>
        <fullName evidence="2">DUF6534 domain-containing protein</fullName>
    </recommendedName>
</protein>
<evidence type="ECO:0000313" key="3">
    <source>
        <dbReference type="EMBL" id="KAJ7030619.1"/>
    </source>
</evidence>
<feature type="transmembrane region" description="Helical" evidence="1">
    <location>
        <begin position="211"/>
        <end position="231"/>
    </location>
</feature>
<feature type="transmembrane region" description="Helical" evidence="1">
    <location>
        <begin position="12"/>
        <end position="35"/>
    </location>
</feature>
<feature type="transmembrane region" description="Helical" evidence="1">
    <location>
        <begin position="73"/>
        <end position="95"/>
    </location>
</feature>
<dbReference type="PANTHER" id="PTHR40465">
    <property type="entry name" value="CHROMOSOME 1, WHOLE GENOME SHOTGUN SEQUENCE"/>
    <property type="match status" value="1"/>
</dbReference>
<feature type="transmembrane region" description="Helical" evidence="1">
    <location>
        <begin position="145"/>
        <end position="165"/>
    </location>
</feature>
<proteinExistence type="predicted"/>
<evidence type="ECO:0000313" key="4">
    <source>
        <dbReference type="Proteomes" id="UP001218188"/>
    </source>
</evidence>
<evidence type="ECO:0000256" key="1">
    <source>
        <dbReference type="SAM" id="Phobius"/>
    </source>
</evidence>
<dbReference type="PANTHER" id="PTHR40465:SF1">
    <property type="entry name" value="DUF6534 DOMAIN-CONTAINING PROTEIN"/>
    <property type="match status" value="1"/>
</dbReference>
<organism evidence="3 4">
    <name type="scientific">Mycena alexandri</name>
    <dbReference type="NCBI Taxonomy" id="1745969"/>
    <lineage>
        <taxon>Eukaryota</taxon>
        <taxon>Fungi</taxon>
        <taxon>Dikarya</taxon>
        <taxon>Basidiomycota</taxon>
        <taxon>Agaricomycotina</taxon>
        <taxon>Agaricomycetes</taxon>
        <taxon>Agaricomycetidae</taxon>
        <taxon>Agaricales</taxon>
        <taxon>Marasmiineae</taxon>
        <taxon>Mycenaceae</taxon>
        <taxon>Mycena</taxon>
    </lineage>
</organism>